<dbReference type="PANTHER" id="PTHR10846">
    <property type="entry name" value="SODIUM/POTASSIUM/CALCIUM EXCHANGER"/>
    <property type="match status" value="1"/>
</dbReference>
<dbReference type="NCBIfam" id="TIGR00367">
    <property type="entry name" value="calcium/sodium antiporter"/>
    <property type="match status" value="1"/>
</dbReference>
<dbReference type="InterPro" id="IPR044880">
    <property type="entry name" value="NCX_ion-bd_dom_sf"/>
</dbReference>
<name>A0A918S118_9HYPH</name>
<reference evidence="7" key="2">
    <citation type="submission" date="2020-09" db="EMBL/GenBank/DDBJ databases">
        <authorList>
            <person name="Sun Q."/>
            <person name="Kim S."/>
        </authorList>
    </citation>
    <scope>NUCLEOTIDE SEQUENCE</scope>
    <source>
        <strain evidence="7">KCTC 32437</strain>
    </source>
</reference>
<dbReference type="EMBL" id="BMZE01000001">
    <property type="protein sequence ID" value="GHA16418.1"/>
    <property type="molecule type" value="Genomic_DNA"/>
</dbReference>
<feature type="domain" description="Sodium/calcium exchanger membrane region" evidence="6">
    <location>
        <begin position="183"/>
        <end position="323"/>
    </location>
</feature>
<keyword evidence="3 5" id="KW-1133">Transmembrane helix</keyword>
<dbReference type="RefSeq" id="WP_189423844.1">
    <property type="nucleotide sequence ID" value="NZ_BMZE01000001.1"/>
</dbReference>
<comment type="subcellular location">
    <subcellularLocation>
        <location evidence="1">Membrane</location>
        <topology evidence="1">Multi-pass membrane protein</topology>
    </subcellularLocation>
</comment>
<evidence type="ECO:0000256" key="2">
    <source>
        <dbReference type="ARBA" id="ARBA00022692"/>
    </source>
</evidence>
<dbReference type="Proteomes" id="UP000646579">
    <property type="component" value="Unassembled WGS sequence"/>
</dbReference>
<accession>A0A918S118</accession>
<gene>
    <name evidence="7" type="ORF">GCM10007989_09320</name>
</gene>
<dbReference type="AlphaFoldDB" id="A0A918S118"/>
<dbReference type="Pfam" id="PF01699">
    <property type="entry name" value="Na_Ca_ex"/>
    <property type="match status" value="2"/>
</dbReference>
<evidence type="ECO:0000313" key="8">
    <source>
        <dbReference type="Proteomes" id="UP000646579"/>
    </source>
</evidence>
<comment type="caution">
    <text evidence="7">The sequence shown here is derived from an EMBL/GenBank/DDBJ whole genome shotgun (WGS) entry which is preliminary data.</text>
</comment>
<dbReference type="PANTHER" id="PTHR10846:SF8">
    <property type="entry name" value="INNER MEMBRANE PROTEIN YRBG"/>
    <property type="match status" value="1"/>
</dbReference>
<feature type="transmembrane region" description="Helical" evidence="5">
    <location>
        <begin position="278"/>
        <end position="299"/>
    </location>
</feature>
<feature type="transmembrane region" description="Helical" evidence="5">
    <location>
        <begin position="306"/>
        <end position="323"/>
    </location>
</feature>
<dbReference type="Gene3D" id="6.10.280.80">
    <property type="entry name" value="NCX, peripheral helical region"/>
    <property type="match status" value="1"/>
</dbReference>
<dbReference type="InterPro" id="IPR004837">
    <property type="entry name" value="NaCa_Exmemb"/>
</dbReference>
<dbReference type="GO" id="GO:0008273">
    <property type="term" value="F:calcium, potassium:sodium antiporter activity"/>
    <property type="evidence" value="ECO:0007669"/>
    <property type="project" value="TreeGrafter"/>
</dbReference>
<reference evidence="7" key="1">
    <citation type="journal article" date="2014" name="Int. J. Syst. Evol. Microbiol.">
        <title>Complete genome sequence of Corynebacterium casei LMG S-19264T (=DSM 44701T), isolated from a smear-ripened cheese.</title>
        <authorList>
            <consortium name="US DOE Joint Genome Institute (JGI-PGF)"/>
            <person name="Walter F."/>
            <person name="Albersmeier A."/>
            <person name="Kalinowski J."/>
            <person name="Ruckert C."/>
        </authorList>
    </citation>
    <scope>NUCLEOTIDE SEQUENCE</scope>
    <source>
        <strain evidence="7">KCTC 32437</strain>
    </source>
</reference>
<evidence type="ECO:0000259" key="6">
    <source>
        <dbReference type="Pfam" id="PF01699"/>
    </source>
</evidence>
<protein>
    <submittedName>
        <fullName evidence="7">Sodium:calcium antiporter</fullName>
    </submittedName>
</protein>
<feature type="transmembrane region" description="Helical" evidence="5">
    <location>
        <begin position="106"/>
        <end position="139"/>
    </location>
</feature>
<organism evidence="7 8">
    <name type="scientific">Devosia pacifica</name>
    <dbReference type="NCBI Taxonomy" id="1335967"/>
    <lineage>
        <taxon>Bacteria</taxon>
        <taxon>Pseudomonadati</taxon>
        <taxon>Pseudomonadota</taxon>
        <taxon>Alphaproteobacteria</taxon>
        <taxon>Hyphomicrobiales</taxon>
        <taxon>Devosiaceae</taxon>
        <taxon>Devosia</taxon>
    </lineage>
</organism>
<dbReference type="GO" id="GO:0005262">
    <property type="term" value="F:calcium channel activity"/>
    <property type="evidence" value="ECO:0007669"/>
    <property type="project" value="TreeGrafter"/>
</dbReference>
<dbReference type="GO" id="GO:0006874">
    <property type="term" value="P:intracellular calcium ion homeostasis"/>
    <property type="evidence" value="ECO:0007669"/>
    <property type="project" value="TreeGrafter"/>
</dbReference>
<evidence type="ECO:0000256" key="3">
    <source>
        <dbReference type="ARBA" id="ARBA00022989"/>
    </source>
</evidence>
<proteinExistence type="predicted"/>
<evidence type="ECO:0000256" key="1">
    <source>
        <dbReference type="ARBA" id="ARBA00004141"/>
    </source>
</evidence>
<evidence type="ECO:0000256" key="5">
    <source>
        <dbReference type="SAM" id="Phobius"/>
    </source>
</evidence>
<feature type="transmembrane region" description="Helical" evidence="5">
    <location>
        <begin position="76"/>
        <end position="94"/>
    </location>
</feature>
<keyword evidence="4 5" id="KW-0472">Membrane</keyword>
<dbReference type="InterPro" id="IPR004481">
    <property type="entry name" value="K/Na/Ca-exchanger"/>
</dbReference>
<feature type="domain" description="Sodium/calcium exchanger membrane region" evidence="6">
    <location>
        <begin position="2"/>
        <end position="142"/>
    </location>
</feature>
<keyword evidence="2 5" id="KW-0812">Transmembrane</keyword>
<dbReference type="Gene3D" id="1.20.1420.30">
    <property type="entry name" value="NCX, central ion-binding region"/>
    <property type="match status" value="2"/>
</dbReference>
<dbReference type="GO" id="GO:0005886">
    <property type="term" value="C:plasma membrane"/>
    <property type="evidence" value="ECO:0007669"/>
    <property type="project" value="TreeGrafter"/>
</dbReference>
<evidence type="ECO:0000313" key="7">
    <source>
        <dbReference type="EMBL" id="GHA16418.1"/>
    </source>
</evidence>
<sequence length="324" mass="33276">MSWLMLIGGFILLVIGGEMLVRGAVRVASQLRVSPLVIGLTLVGFGTSAPELVTSVQAAISGSPGIAYGNIVGSNIANLLLILGASALVTPIIVQTSALRRDATVMVGVTIIFAVLASLFTFGRLIGVFFVIALGSYLFLAFRQEKAAEADHGAAYDKGLAAQGADPAFSPAASSGGSLVVPLVTSVAGLGIVVLGGYFLVNGAVDLARSFGISETVIGLTIVAIGTSMPELVTSLVAAAKRQADVAFGNIIGSNIYNTLGIGGATALLAPSQVPPEIVSFDNIVMLAVSALVVVLAYTGRRIARWEGGVLLAGYLTYIWWLWP</sequence>
<evidence type="ECO:0000256" key="4">
    <source>
        <dbReference type="ARBA" id="ARBA00023136"/>
    </source>
</evidence>
<keyword evidence="8" id="KW-1185">Reference proteome</keyword>
<feature type="transmembrane region" description="Helical" evidence="5">
    <location>
        <begin position="179"/>
        <end position="200"/>
    </location>
</feature>